<sequence length="137" mass="15208">MTFSEMQFTGLPYHKYDFVPTALDCPESTGPGIPTLLTRSYHFLLIGLFLRPLKFIMGLPNFYGLYASLNVDSDNVYRVRHSRVGAGTVTSALSMHSYVRFAPNLSHCLLPHPYEAGFMAESRGPEAESGAMVDKAK</sequence>
<dbReference type="EMBL" id="GEEE01019837">
    <property type="protein sequence ID" value="JAP43388.1"/>
    <property type="molecule type" value="Transcribed_RNA"/>
</dbReference>
<dbReference type="EMBL" id="GEEE01022064">
    <property type="protein sequence ID" value="JAP41161.1"/>
    <property type="molecule type" value="Transcribed_RNA"/>
</dbReference>
<dbReference type="EMBL" id="GEEE01010591">
    <property type="protein sequence ID" value="JAP52634.1"/>
    <property type="molecule type" value="Transcribed_RNA"/>
</dbReference>
<dbReference type="AlphaFoldDB" id="A0A0V0J9Z1"/>
<gene>
    <name evidence="1" type="ORF">TR149326</name>
</gene>
<evidence type="ECO:0000313" key="1">
    <source>
        <dbReference type="EMBL" id="JAP62581.1"/>
    </source>
</evidence>
<accession>A0A0V0J9Z1</accession>
<dbReference type="EMBL" id="GEEE01011707">
    <property type="protein sequence ID" value="JAP51518.1"/>
    <property type="molecule type" value="Transcribed_RNA"/>
</dbReference>
<name>A0A0V0J9Z1_SCHSO</name>
<organism evidence="1">
    <name type="scientific">Schistocephalus solidus</name>
    <name type="common">Tapeworm</name>
    <dbReference type="NCBI Taxonomy" id="70667"/>
    <lineage>
        <taxon>Eukaryota</taxon>
        <taxon>Metazoa</taxon>
        <taxon>Spiralia</taxon>
        <taxon>Lophotrochozoa</taxon>
        <taxon>Platyhelminthes</taxon>
        <taxon>Cestoda</taxon>
        <taxon>Eucestoda</taxon>
        <taxon>Diphyllobothriidea</taxon>
        <taxon>Diphyllobothriidae</taxon>
        <taxon>Schistocephalus</taxon>
    </lineage>
</organism>
<protein>
    <submittedName>
        <fullName evidence="1">Uncharacterized protein</fullName>
    </submittedName>
</protein>
<reference evidence="1" key="1">
    <citation type="submission" date="2016-01" db="EMBL/GenBank/DDBJ databases">
        <title>Reference transcriptome for the parasite Schistocephalus solidus: insights into the molecular evolution of parasitism.</title>
        <authorList>
            <person name="Hebert F.O."/>
            <person name="Grambauer S."/>
            <person name="Barber I."/>
            <person name="Landry C.R."/>
            <person name="Aubin-Horth N."/>
        </authorList>
    </citation>
    <scope>NUCLEOTIDE SEQUENCE</scope>
</reference>
<proteinExistence type="predicted"/>
<dbReference type="EMBL" id="GEEE01000644">
    <property type="protein sequence ID" value="JAP62581.1"/>
    <property type="molecule type" value="Transcribed_RNA"/>
</dbReference>